<dbReference type="GO" id="GO:0016791">
    <property type="term" value="F:phosphatase activity"/>
    <property type="evidence" value="ECO:0007669"/>
    <property type="project" value="UniProtKB-ARBA"/>
</dbReference>
<dbReference type="Proteomes" id="UP000230423">
    <property type="component" value="Unassembled WGS sequence"/>
</dbReference>
<name>A0A2G9T3S5_TELCI</name>
<evidence type="ECO:0000313" key="2">
    <source>
        <dbReference type="Proteomes" id="UP000230423"/>
    </source>
</evidence>
<keyword evidence="2" id="KW-1185">Reference proteome</keyword>
<protein>
    <submittedName>
        <fullName evidence="1">Uncharacterized protein</fullName>
    </submittedName>
</protein>
<dbReference type="OrthoDB" id="5821688at2759"/>
<accession>A0A2G9T3S5</accession>
<proteinExistence type="predicted"/>
<dbReference type="SUPFAM" id="SSF53254">
    <property type="entry name" value="Phosphoglycerate mutase-like"/>
    <property type="match status" value="1"/>
</dbReference>
<gene>
    <name evidence="1" type="ORF">TELCIR_26089</name>
</gene>
<sequence>MLSAMGIFPEHFPRYSSAVLLELHRKDGRLLVEVFYKNVTDVDNLYHYNIPGCEDPCTLHAFKSAMN</sequence>
<organism evidence="1 2">
    <name type="scientific">Teladorsagia circumcincta</name>
    <name type="common">Brown stomach worm</name>
    <name type="synonym">Ostertagia circumcincta</name>
    <dbReference type="NCBI Taxonomy" id="45464"/>
    <lineage>
        <taxon>Eukaryota</taxon>
        <taxon>Metazoa</taxon>
        <taxon>Ecdysozoa</taxon>
        <taxon>Nematoda</taxon>
        <taxon>Chromadorea</taxon>
        <taxon>Rhabditida</taxon>
        <taxon>Rhabditina</taxon>
        <taxon>Rhabditomorpha</taxon>
        <taxon>Strongyloidea</taxon>
        <taxon>Trichostrongylidae</taxon>
        <taxon>Teladorsagia</taxon>
    </lineage>
</organism>
<dbReference type="InterPro" id="IPR029033">
    <property type="entry name" value="His_PPase_superfam"/>
</dbReference>
<dbReference type="Gene3D" id="3.40.50.1240">
    <property type="entry name" value="Phosphoglycerate mutase-like"/>
    <property type="match status" value="1"/>
</dbReference>
<feature type="non-terminal residue" evidence="1">
    <location>
        <position position="67"/>
    </location>
</feature>
<reference evidence="1 2" key="1">
    <citation type="submission" date="2015-09" db="EMBL/GenBank/DDBJ databases">
        <title>Draft genome of the parasitic nematode Teladorsagia circumcincta isolate WARC Sus (inbred).</title>
        <authorList>
            <person name="Mitreva M."/>
        </authorList>
    </citation>
    <scope>NUCLEOTIDE SEQUENCE [LARGE SCALE GENOMIC DNA]</scope>
    <source>
        <strain evidence="1 2">S</strain>
    </source>
</reference>
<evidence type="ECO:0000313" key="1">
    <source>
        <dbReference type="EMBL" id="PIO52603.1"/>
    </source>
</evidence>
<dbReference type="EMBL" id="KZ427721">
    <property type="protein sequence ID" value="PIO52603.1"/>
    <property type="molecule type" value="Genomic_DNA"/>
</dbReference>
<dbReference type="AlphaFoldDB" id="A0A2G9T3S5"/>